<proteinExistence type="inferred from homology"/>
<dbReference type="OrthoDB" id="9775224at2"/>
<comment type="similarity">
    <text evidence="1 4">Belongs to the polyphosphate kinase 2 (PPK2) family. Class I subfamily.</text>
</comment>
<evidence type="ECO:0000313" key="6">
    <source>
        <dbReference type="EMBL" id="RFB03885.1"/>
    </source>
</evidence>
<dbReference type="EC" id="2.7.4.-" evidence="4"/>
<evidence type="ECO:0000259" key="5">
    <source>
        <dbReference type="Pfam" id="PF03976"/>
    </source>
</evidence>
<comment type="function">
    <text evidence="4">Uses inorganic polyphosphate (polyP) as a donor to convert GDP to GTP or ADP to ATP.</text>
</comment>
<protein>
    <recommendedName>
        <fullName evidence="4">ADP/GDP-polyphosphate phosphotransferase</fullName>
        <ecNumber evidence="4">2.7.4.-</ecNumber>
    </recommendedName>
    <alternativeName>
        <fullName evidence="4">Polyphosphate kinase PPK2</fullName>
    </alternativeName>
</protein>
<dbReference type="Pfam" id="PF03976">
    <property type="entry name" value="PPK2"/>
    <property type="match status" value="1"/>
</dbReference>
<keyword evidence="3 4" id="KW-0418">Kinase</keyword>
<dbReference type="InParanoid" id="A0A371REL0"/>
<evidence type="ECO:0000256" key="3">
    <source>
        <dbReference type="ARBA" id="ARBA00022777"/>
    </source>
</evidence>
<dbReference type="GO" id="GO:0008976">
    <property type="term" value="F:polyphosphate kinase activity"/>
    <property type="evidence" value="ECO:0007669"/>
    <property type="project" value="UniProtKB-UniRule"/>
</dbReference>
<dbReference type="InterPro" id="IPR027417">
    <property type="entry name" value="P-loop_NTPase"/>
</dbReference>
<dbReference type="NCBIfam" id="TIGR03707">
    <property type="entry name" value="PPK2_P_aer"/>
    <property type="match status" value="1"/>
</dbReference>
<dbReference type="Gene3D" id="3.40.50.300">
    <property type="entry name" value="P-loop containing nucleotide triphosphate hydrolases"/>
    <property type="match status" value="1"/>
</dbReference>
<dbReference type="EMBL" id="QUQO01000001">
    <property type="protein sequence ID" value="RFB03885.1"/>
    <property type="molecule type" value="Genomic_DNA"/>
</dbReference>
<dbReference type="Proteomes" id="UP000264589">
    <property type="component" value="Unassembled WGS sequence"/>
</dbReference>
<dbReference type="PANTHER" id="PTHR34383">
    <property type="entry name" value="POLYPHOSPHATE:AMP PHOSPHOTRANSFERASE-RELATED"/>
    <property type="match status" value="1"/>
</dbReference>
<evidence type="ECO:0000256" key="2">
    <source>
        <dbReference type="ARBA" id="ARBA00022679"/>
    </source>
</evidence>
<accession>A0A371REL0</accession>
<sequence length="304" mass="34991">MAKGEDVPGEEESRAVQLDLGGKFRIFDIDNPELPKWIDKARVTSGGYPYDERLPKKVYYRALEALQIELVKVQSWQQATGARVLSLFEGRDAAGKGGSIKTTREFLNPRNARIVALPKPTDRERTEWYFQRYVKELPAGGEMVLFDRSWYNRAGVEPVMGFCTPDQHKQFLREVPGFEAALARDGIHLFKFWLAIGRETQMERFHSRRHDPRRTWKLSGMDIAALTRWDDYSKARDLMLRTTHTAVAPWTVVRMNDKRRGRLNLIRTLLKRLPYHGKNEDAIGEIDPLIAMDGGTFDAPSTQL</sequence>
<dbReference type="RefSeq" id="WP_116390513.1">
    <property type="nucleotide sequence ID" value="NZ_QUQO01000001.1"/>
</dbReference>
<gene>
    <name evidence="6" type="primary">ppk2</name>
    <name evidence="6" type="ORF">DX908_00450</name>
</gene>
<name>A0A371REL0_9PROT</name>
<dbReference type="SUPFAM" id="SSF52540">
    <property type="entry name" value="P-loop containing nucleoside triphosphate hydrolases"/>
    <property type="match status" value="1"/>
</dbReference>
<evidence type="ECO:0000256" key="4">
    <source>
        <dbReference type="RuleBase" id="RU369062"/>
    </source>
</evidence>
<keyword evidence="7" id="KW-1185">Reference proteome</keyword>
<comment type="caution">
    <text evidence="6">The sequence shown here is derived from an EMBL/GenBank/DDBJ whole genome shotgun (WGS) entry which is preliminary data.</text>
</comment>
<dbReference type="GO" id="GO:0006793">
    <property type="term" value="P:phosphorus metabolic process"/>
    <property type="evidence" value="ECO:0007669"/>
    <property type="project" value="InterPro"/>
</dbReference>
<dbReference type="InterPro" id="IPR022488">
    <property type="entry name" value="PPK2-related"/>
</dbReference>
<keyword evidence="2 4" id="KW-0808">Transferase</keyword>
<feature type="domain" description="Polyphosphate kinase-2-related" evidence="5">
    <location>
        <begin position="55"/>
        <end position="279"/>
    </location>
</feature>
<dbReference type="InterPro" id="IPR022486">
    <property type="entry name" value="PPK2_PA0141"/>
</dbReference>
<dbReference type="AlphaFoldDB" id="A0A371REL0"/>
<evidence type="ECO:0000256" key="1">
    <source>
        <dbReference type="ARBA" id="ARBA00009924"/>
    </source>
</evidence>
<comment type="subunit">
    <text evidence="4">Homotetramer.</text>
</comment>
<dbReference type="PANTHER" id="PTHR34383:SF1">
    <property type="entry name" value="ADP-POLYPHOSPHATE PHOSPHOTRANSFERASE"/>
    <property type="match status" value="1"/>
</dbReference>
<organism evidence="6 7">
    <name type="scientific">Parvularcula marina</name>
    <dbReference type="NCBI Taxonomy" id="2292771"/>
    <lineage>
        <taxon>Bacteria</taxon>
        <taxon>Pseudomonadati</taxon>
        <taxon>Pseudomonadota</taxon>
        <taxon>Alphaproteobacteria</taxon>
        <taxon>Parvularculales</taxon>
        <taxon>Parvularculaceae</taxon>
        <taxon>Parvularcula</taxon>
    </lineage>
</organism>
<reference evidence="6 7" key="1">
    <citation type="submission" date="2018-08" db="EMBL/GenBank/DDBJ databases">
        <title>Parvularcula sp. SM1705, isolated from surface water of the South Sea China.</title>
        <authorList>
            <person name="Sun L."/>
        </authorList>
    </citation>
    <scope>NUCLEOTIDE SEQUENCE [LARGE SCALE GENOMIC DNA]</scope>
    <source>
        <strain evidence="6 7">SM1705</strain>
    </source>
</reference>
<evidence type="ECO:0000313" key="7">
    <source>
        <dbReference type="Proteomes" id="UP000264589"/>
    </source>
</evidence>